<dbReference type="InterPro" id="IPR027417">
    <property type="entry name" value="P-loop_NTPase"/>
</dbReference>
<dbReference type="SUPFAM" id="SSF48452">
    <property type="entry name" value="TPR-like"/>
    <property type="match status" value="2"/>
</dbReference>
<name>A0AAI8W0Z5_9PEZI</name>
<dbReference type="InterPro" id="IPR053137">
    <property type="entry name" value="NLR-like"/>
</dbReference>
<reference evidence="2" key="1">
    <citation type="submission" date="2023-10" db="EMBL/GenBank/DDBJ databases">
        <authorList>
            <person name="Hackl T."/>
        </authorList>
    </citation>
    <scope>NUCLEOTIDE SEQUENCE</scope>
</reference>
<comment type="caution">
    <text evidence="2">The sequence shown here is derived from an EMBL/GenBank/DDBJ whole genome shotgun (WGS) entry which is preliminary data.</text>
</comment>
<dbReference type="SUPFAM" id="SSF52540">
    <property type="entry name" value="P-loop containing nucleoside triphosphate hydrolases"/>
    <property type="match status" value="1"/>
</dbReference>
<gene>
    <name evidence="2" type="ORF">KHLLAP_LOCUS14688</name>
</gene>
<dbReference type="Gene3D" id="3.40.50.300">
    <property type="entry name" value="P-loop containing nucleotide triphosphate hydrolases"/>
    <property type="match status" value="1"/>
</dbReference>
<keyword evidence="3" id="KW-1185">Reference proteome</keyword>
<organism evidence="2 3">
    <name type="scientific">Anthostomella pinea</name>
    <dbReference type="NCBI Taxonomy" id="933095"/>
    <lineage>
        <taxon>Eukaryota</taxon>
        <taxon>Fungi</taxon>
        <taxon>Dikarya</taxon>
        <taxon>Ascomycota</taxon>
        <taxon>Pezizomycotina</taxon>
        <taxon>Sordariomycetes</taxon>
        <taxon>Xylariomycetidae</taxon>
        <taxon>Xylariales</taxon>
        <taxon>Xylariaceae</taxon>
        <taxon>Anthostomella</taxon>
    </lineage>
</organism>
<evidence type="ECO:0000313" key="3">
    <source>
        <dbReference type="Proteomes" id="UP001295740"/>
    </source>
</evidence>
<dbReference type="PANTHER" id="PTHR46082">
    <property type="entry name" value="ATP/GTP-BINDING PROTEIN-RELATED"/>
    <property type="match status" value="1"/>
</dbReference>
<dbReference type="PANTHER" id="PTHR46082:SF11">
    <property type="entry name" value="AAA+ ATPASE DOMAIN-CONTAINING PROTEIN-RELATED"/>
    <property type="match status" value="1"/>
</dbReference>
<dbReference type="Pfam" id="PF13424">
    <property type="entry name" value="TPR_12"/>
    <property type="match status" value="1"/>
</dbReference>
<dbReference type="EMBL" id="CAUWAG010000020">
    <property type="protein sequence ID" value="CAJ2514220.1"/>
    <property type="molecule type" value="Genomic_DNA"/>
</dbReference>
<proteinExistence type="predicted"/>
<evidence type="ECO:0000256" key="1">
    <source>
        <dbReference type="SAM" id="MobiDB-lite"/>
    </source>
</evidence>
<dbReference type="Pfam" id="PF13374">
    <property type="entry name" value="TPR_10"/>
    <property type="match status" value="2"/>
</dbReference>
<dbReference type="AlphaFoldDB" id="A0AAI8W0Z5"/>
<evidence type="ECO:0000313" key="2">
    <source>
        <dbReference type="EMBL" id="CAJ2514220.1"/>
    </source>
</evidence>
<feature type="region of interest" description="Disordered" evidence="1">
    <location>
        <begin position="740"/>
        <end position="767"/>
    </location>
</feature>
<feature type="compositionally biased region" description="Basic and acidic residues" evidence="1">
    <location>
        <begin position="744"/>
        <end position="761"/>
    </location>
</feature>
<feature type="region of interest" description="Disordered" evidence="1">
    <location>
        <begin position="928"/>
        <end position="949"/>
    </location>
</feature>
<dbReference type="Proteomes" id="UP001295740">
    <property type="component" value="Unassembled WGS sequence"/>
</dbReference>
<accession>A0AAI8W0Z5</accession>
<dbReference type="InterPro" id="IPR011990">
    <property type="entry name" value="TPR-like_helical_dom_sf"/>
</dbReference>
<sequence>MAEVLGSIAAAVQLVECGNKGYQRFKRVRKAPRHLAAQLEDVLNKVSLLEKLKANGSSTEVLATLTDQALAEARKLVGLIDYPALAGPAIAGQTPQTLESWRDRLRLRWNFVRKEGKLDRLHRAIEERVPWLILTYLESHMNKPLGAGFKTFYDMDVPGQFEPQLVTAPATSQVSLPPSYHTFENKMPLWRNSFYGRSDELHMLQQMLEASLKQPRAAVIGLPGIGKTRLVFEYVRTAQVLSREPFILRICATNETRLGESLQELALTLNPMHSQDRRKPSVTCVLERLNVKSGNPLFLIVDDVQDANITYEGTRLTDLLPDNPSITILFTARDKLQVSGFVSKNCTISLGPLSQAESQQMLLEDSTDSEPDRQAAEQLAARLNSWPLTIAQARSFTEQSSISLPAYLELLDAEPYRLLQHKIRDGPEETRRSLVQSLLDLSHSIHEENTLAYQVLNLTACFDNTKVPRVLYSAAGKGVERVDLTTAVGVLHRHGLIDRCEDEAISINSVVHTIVRHRLVFTPALQHYLELAKNAVLAILPERQALEAAIQQANPCTQHAMSVLNIYTAHAHLARDDSLAALSSKLIWHLQSQGSYSEALTYSKTAQALLSTTFGTEHPLTIAARSDLARSLYQTGQLLEADREMQVVAAAQQRVQGPHHTATISAMNQLATIKCGLRDHAEAERLYVQVWNAQQTVLGAGHVHTLATRQNLAIAVQSQGPARYVEAEAHFRAVLAAKRGQRGGGHDMDIETETDTDRDTETDTEIEDRDRDRDYYTTLSNLGTVLLLQRRLEAAWQHHTVVLSWRRAALGPSHPETIGSLTNTARILQELGGPASASASVYLAAAEAIWREGVEWYESVFGREHYETLNAQMNLATVLHRRGRWAEALGVARGVCAVRRRRLGPRHGDTVAVGRWVGGLGEWLGGVGDWEGEDDGGEDDGGDAKWGDGDLVELCS</sequence>
<dbReference type="Gene3D" id="1.25.40.10">
    <property type="entry name" value="Tetratricopeptide repeat domain"/>
    <property type="match status" value="2"/>
</dbReference>
<protein>
    <submittedName>
        <fullName evidence="2">Uu.00g023390.m01.CDS01</fullName>
    </submittedName>
</protein>
<feature type="compositionally biased region" description="Acidic residues" evidence="1">
    <location>
        <begin position="930"/>
        <end position="941"/>
    </location>
</feature>